<reference evidence="2 3" key="1">
    <citation type="submission" date="2018-06" db="EMBL/GenBank/DDBJ databases">
        <authorList>
            <consortium name="Pathogen Informatics"/>
            <person name="Doyle S."/>
        </authorList>
    </citation>
    <scope>NUCLEOTIDE SEQUENCE [LARGE SCALE GENOMIC DNA]</scope>
    <source>
        <strain evidence="3">NCTC 11048</strain>
    </source>
</reference>
<gene>
    <name evidence="2" type="ORF">NCTC11048_01437</name>
</gene>
<dbReference type="Pfam" id="PF18813">
    <property type="entry name" value="PBECR4"/>
    <property type="match status" value="1"/>
</dbReference>
<protein>
    <recommendedName>
        <fullName evidence="1">Phage-Barnase-EndoU-ColicinE5/D-RelE like nuclease 4 domain-containing protein</fullName>
    </recommendedName>
</protein>
<keyword evidence="3" id="KW-1185">Reference proteome</keyword>
<feature type="domain" description="Phage-Barnase-EndoU-ColicinE5/D-RelE like nuclease 4" evidence="1">
    <location>
        <begin position="16"/>
        <end position="184"/>
    </location>
</feature>
<sequence>MKDYYKVEKINDINLQMLLNDYIEVFTKRKLIVKTSYFKLEQFEIRFNKRDIHHLLGFHKIQNKKVNATKTLQLILEGNLTISEIKAHHNFGEIRNRLLNYNFLHKCFINQEISLCVIPKESSKNPQNLSVLFIDKYNNINMMIGLKLDSRGRYYVPATMYQINDSSIYQRTKRTRITNMWWEDY</sequence>
<accession>A0A380G5G7</accession>
<dbReference type="OrthoDB" id="2165713at2"/>
<evidence type="ECO:0000259" key="1">
    <source>
        <dbReference type="Pfam" id="PF18813"/>
    </source>
</evidence>
<dbReference type="InterPro" id="IPR041420">
    <property type="entry name" value="PBECR4"/>
</dbReference>
<dbReference type="AlphaFoldDB" id="A0A380G5G7"/>
<dbReference type="Proteomes" id="UP000255549">
    <property type="component" value="Unassembled WGS sequence"/>
</dbReference>
<name>A0A380G5G7_STAIN</name>
<dbReference type="RefSeq" id="WP_019168210.1">
    <property type="nucleotide sequence ID" value="NZ_CAIB01000125.1"/>
</dbReference>
<dbReference type="EMBL" id="UHDP01000003">
    <property type="protein sequence ID" value="SUM46389.1"/>
    <property type="molecule type" value="Genomic_DNA"/>
</dbReference>
<organism evidence="2 3">
    <name type="scientific">Staphylococcus intermedius NCTC 11048</name>
    <dbReference type="NCBI Taxonomy" id="1141106"/>
    <lineage>
        <taxon>Bacteria</taxon>
        <taxon>Bacillati</taxon>
        <taxon>Bacillota</taxon>
        <taxon>Bacilli</taxon>
        <taxon>Bacillales</taxon>
        <taxon>Staphylococcaceae</taxon>
        <taxon>Staphylococcus</taxon>
        <taxon>Staphylococcus intermedius group</taxon>
    </lineage>
</organism>
<evidence type="ECO:0000313" key="3">
    <source>
        <dbReference type="Proteomes" id="UP000255549"/>
    </source>
</evidence>
<proteinExistence type="predicted"/>
<evidence type="ECO:0000313" key="2">
    <source>
        <dbReference type="EMBL" id="SUM46389.1"/>
    </source>
</evidence>